<dbReference type="InterPro" id="IPR001328">
    <property type="entry name" value="Pept_tRNA_hydro"/>
</dbReference>
<evidence type="ECO:0000256" key="2">
    <source>
        <dbReference type="ARBA" id="ARBA00022801"/>
    </source>
</evidence>
<sequence length="236" mass="26257">MIGSCRARSVTSGYLKSPAFFPKKTKMLHQTCHITARPMSTDMTDLECRPRPTRTSQFMVVGLGNHSMPETRHSVGMATIDRLCRRLKGTWNKDRDCQGDIAVATLADQHQIILLKPRLLMNINGRSVIKTARKYQVASRNVYLLHDDLDRTFGKFNIKEGGSAGGHNGVKSAICALGTDVMPRLKIGIGRPTNRNAVTDYVLSGFSIPEKECLSQILDECVQTLIDHMVKKAEKT</sequence>
<dbReference type="PANTHER" id="PTHR17224">
    <property type="entry name" value="PEPTIDYL-TRNA HYDROLASE"/>
    <property type="match status" value="1"/>
</dbReference>
<reference evidence="5" key="1">
    <citation type="submission" date="2025-08" db="UniProtKB">
        <authorList>
            <consortium name="RefSeq"/>
        </authorList>
    </citation>
    <scope>IDENTIFICATION</scope>
</reference>
<dbReference type="CDD" id="cd00462">
    <property type="entry name" value="PTH"/>
    <property type="match status" value="1"/>
</dbReference>
<dbReference type="RefSeq" id="XP_022094728.1">
    <property type="nucleotide sequence ID" value="XM_022239036.1"/>
</dbReference>
<evidence type="ECO:0000256" key="3">
    <source>
        <dbReference type="ARBA" id="ARBA00022884"/>
    </source>
</evidence>
<keyword evidence="2 5" id="KW-0378">Hydrolase</keyword>
<dbReference type="AlphaFoldDB" id="A0A8B7YN81"/>
<evidence type="ECO:0000313" key="4">
    <source>
        <dbReference type="Proteomes" id="UP000694845"/>
    </source>
</evidence>
<dbReference type="Proteomes" id="UP000694845">
    <property type="component" value="Unplaced"/>
</dbReference>
<evidence type="ECO:0000256" key="1">
    <source>
        <dbReference type="ARBA" id="ARBA00022555"/>
    </source>
</evidence>
<dbReference type="KEGG" id="aplc:110981451"/>
<evidence type="ECO:0000313" key="5">
    <source>
        <dbReference type="RefSeq" id="XP_022094728.1"/>
    </source>
</evidence>
<keyword evidence="4" id="KW-1185">Reference proteome</keyword>
<dbReference type="OrthoDB" id="1711136at2759"/>
<dbReference type="SUPFAM" id="SSF53178">
    <property type="entry name" value="Peptidyl-tRNA hydrolase-like"/>
    <property type="match status" value="1"/>
</dbReference>
<accession>A0A8B7YN81</accession>
<dbReference type="PANTHER" id="PTHR17224:SF1">
    <property type="entry name" value="PEPTIDYL-TRNA HYDROLASE"/>
    <property type="match status" value="1"/>
</dbReference>
<name>A0A8B7YN81_ACAPL</name>
<dbReference type="GeneID" id="110981451"/>
<protein>
    <submittedName>
        <fullName evidence="5">Probable peptidyl-tRNA hydrolase isoform X1</fullName>
    </submittedName>
</protein>
<keyword evidence="1" id="KW-0820">tRNA-binding</keyword>
<keyword evidence="3" id="KW-0694">RNA-binding</keyword>
<dbReference type="Pfam" id="PF01195">
    <property type="entry name" value="Pept_tRNA_hydro"/>
    <property type="match status" value="1"/>
</dbReference>
<gene>
    <name evidence="5" type="primary">LOC110981451</name>
</gene>
<dbReference type="OMA" id="CFNTEQK"/>
<dbReference type="GO" id="GO:0000049">
    <property type="term" value="F:tRNA binding"/>
    <property type="evidence" value="ECO:0007669"/>
    <property type="project" value="UniProtKB-KW"/>
</dbReference>
<organism evidence="4 5">
    <name type="scientific">Acanthaster planci</name>
    <name type="common">Crown-of-thorns starfish</name>
    <dbReference type="NCBI Taxonomy" id="133434"/>
    <lineage>
        <taxon>Eukaryota</taxon>
        <taxon>Metazoa</taxon>
        <taxon>Echinodermata</taxon>
        <taxon>Eleutherozoa</taxon>
        <taxon>Asterozoa</taxon>
        <taxon>Asteroidea</taxon>
        <taxon>Valvatacea</taxon>
        <taxon>Valvatida</taxon>
        <taxon>Acanthasteridae</taxon>
        <taxon>Acanthaster</taxon>
    </lineage>
</organism>
<dbReference type="Gene3D" id="3.40.50.1470">
    <property type="entry name" value="Peptidyl-tRNA hydrolase"/>
    <property type="match status" value="1"/>
</dbReference>
<dbReference type="GO" id="GO:0004045">
    <property type="term" value="F:peptidyl-tRNA hydrolase activity"/>
    <property type="evidence" value="ECO:0007669"/>
    <property type="project" value="InterPro"/>
</dbReference>
<dbReference type="InterPro" id="IPR036416">
    <property type="entry name" value="Pept_tRNA_hydro_sf"/>
</dbReference>
<proteinExistence type="predicted"/>
<dbReference type="NCBIfam" id="TIGR00447">
    <property type="entry name" value="pth"/>
    <property type="match status" value="1"/>
</dbReference>